<keyword evidence="3" id="KW-1185">Reference proteome</keyword>
<accession>A0A931IWT4</accession>
<keyword evidence="1" id="KW-0812">Transmembrane</keyword>
<dbReference type="InterPro" id="IPR015946">
    <property type="entry name" value="KH_dom-like_a/b"/>
</dbReference>
<dbReference type="InterPro" id="IPR003718">
    <property type="entry name" value="OsmC/Ohr_fam"/>
</dbReference>
<organism evidence="2 3">
    <name type="scientific">Inhella gelatinilytica</name>
    <dbReference type="NCBI Taxonomy" id="2795030"/>
    <lineage>
        <taxon>Bacteria</taxon>
        <taxon>Pseudomonadati</taxon>
        <taxon>Pseudomonadota</taxon>
        <taxon>Betaproteobacteria</taxon>
        <taxon>Burkholderiales</taxon>
        <taxon>Sphaerotilaceae</taxon>
        <taxon>Inhella</taxon>
    </lineage>
</organism>
<dbReference type="InterPro" id="IPR036102">
    <property type="entry name" value="OsmC/Ohrsf"/>
</dbReference>
<evidence type="ECO:0000313" key="3">
    <source>
        <dbReference type="Proteomes" id="UP000620139"/>
    </source>
</evidence>
<dbReference type="Gene3D" id="3.30.300.20">
    <property type="match status" value="1"/>
</dbReference>
<evidence type="ECO:0000313" key="2">
    <source>
        <dbReference type="EMBL" id="MBH9554305.1"/>
    </source>
</evidence>
<reference evidence="2" key="1">
    <citation type="submission" date="2020-12" db="EMBL/GenBank/DDBJ databases">
        <title>The genome sequence of Inhella sp. 4Y17.</title>
        <authorList>
            <person name="Liu Y."/>
        </authorList>
    </citation>
    <scope>NUCLEOTIDE SEQUENCE</scope>
    <source>
        <strain evidence="2">4Y10</strain>
    </source>
</reference>
<evidence type="ECO:0000256" key="1">
    <source>
        <dbReference type="SAM" id="Phobius"/>
    </source>
</evidence>
<dbReference type="Pfam" id="PF02566">
    <property type="entry name" value="OsmC"/>
    <property type="match status" value="1"/>
</dbReference>
<sequence>MRNGIPLAAVSELTDEIRQDPQQGMVVCGVGVDWQNGTRALISALPLKFGRHTVSRGHSWIVDEPRQLGGGNHGPSPQELLLGGVGACIMVGFTVGASVLGVQLESLRVEMRAEMDLSGFLGLSDQVALRRIDVRIEVKGDGTPEQFERLRREAIAHSPNAMSVAQGVSLNSELHILA</sequence>
<dbReference type="RefSeq" id="WP_198101921.1">
    <property type="nucleotide sequence ID" value="NZ_JAEDAL010000012.1"/>
</dbReference>
<comment type="caution">
    <text evidence="2">The sequence shown here is derived from an EMBL/GenBank/DDBJ whole genome shotgun (WGS) entry which is preliminary data.</text>
</comment>
<protein>
    <submittedName>
        <fullName evidence="2">OsmC family protein</fullName>
    </submittedName>
</protein>
<dbReference type="InterPro" id="IPR052924">
    <property type="entry name" value="OsmC/Ohr_hydroprdx_reductase"/>
</dbReference>
<keyword evidence="1" id="KW-1133">Transmembrane helix</keyword>
<name>A0A931IWT4_9BURK</name>
<gene>
    <name evidence="2" type="ORF">I7X43_15795</name>
</gene>
<dbReference type="AlphaFoldDB" id="A0A931IWT4"/>
<dbReference type="SUPFAM" id="SSF82784">
    <property type="entry name" value="OsmC-like"/>
    <property type="match status" value="1"/>
</dbReference>
<dbReference type="PANTHER" id="PTHR35368">
    <property type="entry name" value="HYDROPEROXIDE REDUCTASE"/>
    <property type="match status" value="1"/>
</dbReference>
<dbReference type="EMBL" id="JAEDAL010000012">
    <property type="protein sequence ID" value="MBH9554305.1"/>
    <property type="molecule type" value="Genomic_DNA"/>
</dbReference>
<dbReference type="Proteomes" id="UP000620139">
    <property type="component" value="Unassembled WGS sequence"/>
</dbReference>
<proteinExistence type="predicted"/>
<feature type="transmembrane region" description="Helical" evidence="1">
    <location>
        <begin position="80"/>
        <end position="102"/>
    </location>
</feature>
<dbReference type="PANTHER" id="PTHR35368:SF1">
    <property type="entry name" value="HYDROPEROXIDE REDUCTASE"/>
    <property type="match status" value="1"/>
</dbReference>
<keyword evidence="1" id="KW-0472">Membrane</keyword>